<dbReference type="AlphaFoldDB" id="A0AAF0EE01"/>
<comment type="catalytic activity">
    <reaction evidence="9">
        <text>diphthine-[translation elongation factor 2] + NH4(+) + ATP = diphthamide-[translation elongation factor 2] + AMP + diphosphate + H(+)</text>
        <dbReference type="Rhea" id="RHEA:19753"/>
        <dbReference type="Rhea" id="RHEA-COMP:10172"/>
        <dbReference type="Rhea" id="RHEA-COMP:10174"/>
        <dbReference type="ChEBI" id="CHEBI:15378"/>
        <dbReference type="ChEBI" id="CHEBI:16692"/>
        <dbReference type="ChEBI" id="CHEBI:28938"/>
        <dbReference type="ChEBI" id="CHEBI:30616"/>
        <dbReference type="ChEBI" id="CHEBI:33019"/>
        <dbReference type="ChEBI" id="CHEBI:82696"/>
        <dbReference type="ChEBI" id="CHEBI:456215"/>
        <dbReference type="EC" id="6.3.1.14"/>
    </reaction>
</comment>
<evidence type="ECO:0000313" key="12">
    <source>
        <dbReference type="Proteomes" id="UP001214415"/>
    </source>
</evidence>
<keyword evidence="4 11" id="KW-0436">Ligase</keyword>
<dbReference type="Gene3D" id="3.30.1330.40">
    <property type="entry name" value="RutC-like"/>
    <property type="match status" value="2"/>
</dbReference>
<keyword evidence="12" id="KW-1185">Reference proteome</keyword>
<dbReference type="Gene3D" id="3.90.1490.10">
    <property type="entry name" value="putative n-type atp pyrophosphatase, domain 2"/>
    <property type="match status" value="1"/>
</dbReference>
<evidence type="ECO:0000256" key="9">
    <source>
        <dbReference type="ARBA" id="ARBA00048108"/>
    </source>
</evidence>
<dbReference type="EC" id="6.3.1.14" evidence="2"/>
<evidence type="ECO:0000259" key="10">
    <source>
        <dbReference type="Pfam" id="PF01902"/>
    </source>
</evidence>
<dbReference type="InterPro" id="IPR006175">
    <property type="entry name" value="YjgF/YER057c/UK114"/>
</dbReference>
<dbReference type="GO" id="GO:0005524">
    <property type="term" value="F:ATP binding"/>
    <property type="evidence" value="ECO:0007669"/>
    <property type="project" value="UniProtKB-KW"/>
</dbReference>
<keyword evidence="5" id="KW-0547">Nucleotide-binding</keyword>
<evidence type="ECO:0000256" key="2">
    <source>
        <dbReference type="ARBA" id="ARBA00012089"/>
    </source>
</evidence>
<comment type="pathway">
    <text evidence="1">Protein modification; peptidyl-diphthamide biosynthesis.</text>
</comment>
<dbReference type="Gene3D" id="3.40.50.620">
    <property type="entry name" value="HUPs"/>
    <property type="match status" value="1"/>
</dbReference>
<dbReference type="Proteomes" id="UP001214415">
    <property type="component" value="Chromosome 4"/>
</dbReference>
<evidence type="ECO:0000256" key="3">
    <source>
        <dbReference type="ARBA" id="ARBA00018426"/>
    </source>
</evidence>
<dbReference type="Pfam" id="PF01042">
    <property type="entry name" value="Ribonuc_L-PSP"/>
    <property type="match status" value="1"/>
</dbReference>
<organism evidence="11 12">
    <name type="scientific">Malassezia equina</name>
    <dbReference type="NCBI Taxonomy" id="1381935"/>
    <lineage>
        <taxon>Eukaryota</taxon>
        <taxon>Fungi</taxon>
        <taxon>Dikarya</taxon>
        <taxon>Basidiomycota</taxon>
        <taxon>Ustilaginomycotina</taxon>
        <taxon>Malasseziomycetes</taxon>
        <taxon>Malasseziales</taxon>
        <taxon>Malasseziaceae</taxon>
        <taxon>Malassezia</taxon>
    </lineage>
</organism>
<dbReference type="SUPFAM" id="SSF55298">
    <property type="entry name" value="YjgF-like"/>
    <property type="match status" value="2"/>
</dbReference>
<accession>A0AAF0EE01</accession>
<feature type="domain" description="Diphthamide synthase" evidence="10">
    <location>
        <begin position="33"/>
        <end position="167"/>
    </location>
</feature>
<dbReference type="EMBL" id="CP119903">
    <property type="protein sequence ID" value="WFD23895.1"/>
    <property type="molecule type" value="Genomic_DNA"/>
</dbReference>
<dbReference type="PANTHER" id="PTHR12196:SF2">
    <property type="entry name" value="DIPHTHINE--AMMONIA LIGASE"/>
    <property type="match status" value="1"/>
</dbReference>
<dbReference type="InterPro" id="IPR030662">
    <property type="entry name" value="DPH6/MJ0570"/>
</dbReference>
<dbReference type="Pfam" id="PF01902">
    <property type="entry name" value="Diphthami_syn_2"/>
    <property type="match status" value="1"/>
</dbReference>
<evidence type="ECO:0000256" key="5">
    <source>
        <dbReference type="ARBA" id="ARBA00022741"/>
    </source>
</evidence>
<dbReference type="NCBIfam" id="TIGR00290">
    <property type="entry name" value="MJ0570_dom"/>
    <property type="match status" value="1"/>
</dbReference>
<proteinExistence type="predicted"/>
<evidence type="ECO:0000256" key="4">
    <source>
        <dbReference type="ARBA" id="ARBA00022598"/>
    </source>
</evidence>
<dbReference type="PANTHER" id="PTHR12196">
    <property type="entry name" value="DOMAIN OF UNKNOWN FUNCTION 71 DUF71 -CONTAINING PROTEIN"/>
    <property type="match status" value="1"/>
</dbReference>
<evidence type="ECO:0000256" key="8">
    <source>
        <dbReference type="ARBA" id="ARBA00031552"/>
    </source>
</evidence>
<reference evidence="11" key="1">
    <citation type="submission" date="2023-03" db="EMBL/GenBank/DDBJ databases">
        <title>Mating type loci evolution in Malassezia.</title>
        <authorList>
            <person name="Coelho M.A."/>
        </authorList>
    </citation>
    <scope>NUCLEOTIDE SEQUENCE</scope>
    <source>
        <strain evidence="11">CBS 12830</strain>
    </source>
</reference>
<name>A0AAF0EE01_9BASI</name>
<dbReference type="InterPro" id="IPR014729">
    <property type="entry name" value="Rossmann-like_a/b/a_fold"/>
</dbReference>
<evidence type="ECO:0000313" key="11">
    <source>
        <dbReference type="EMBL" id="WFD23895.1"/>
    </source>
</evidence>
<dbReference type="GO" id="GO:0017178">
    <property type="term" value="F:diphthine-ammonia ligase activity"/>
    <property type="evidence" value="ECO:0007669"/>
    <property type="project" value="UniProtKB-EC"/>
</dbReference>
<dbReference type="GO" id="GO:0017183">
    <property type="term" value="P:protein histidyl modification to diphthamide"/>
    <property type="evidence" value="ECO:0007669"/>
    <property type="project" value="TreeGrafter"/>
</dbReference>
<evidence type="ECO:0000256" key="1">
    <source>
        <dbReference type="ARBA" id="ARBA00005156"/>
    </source>
</evidence>
<protein>
    <recommendedName>
        <fullName evidence="3">Diphthine--ammonia ligase</fullName>
        <ecNumber evidence="2">6.3.1.14</ecNumber>
    </recommendedName>
    <alternativeName>
        <fullName evidence="7">Diphthamide synthase</fullName>
    </alternativeName>
    <alternativeName>
        <fullName evidence="8">Diphthamide synthetase</fullName>
    </alternativeName>
</protein>
<evidence type="ECO:0000256" key="7">
    <source>
        <dbReference type="ARBA" id="ARBA00029814"/>
    </source>
</evidence>
<dbReference type="SUPFAM" id="SSF52402">
    <property type="entry name" value="Adenine nucleotide alpha hydrolases-like"/>
    <property type="match status" value="1"/>
</dbReference>
<dbReference type="FunFam" id="3.90.1490.10:FF:000001">
    <property type="entry name" value="Diphthine--ammonia ligase"/>
    <property type="match status" value="1"/>
</dbReference>
<dbReference type="CDD" id="cd01994">
    <property type="entry name" value="AANH_PF0828-like"/>
    <property type="match status" value="1"/>
</dbReference>
<dbReference type="InterPro" id="IPR035959">
    <property type="entry name" value="RutC-like_sf"/>
</dbReference>
<dbReference type="InterPro" id="IPR002761">
    <property type="entry name" value="Diphthami_syn_dom"/>
</dbReference>
<evidence type="ECO:0000256" key="6">
    <source>
        <dbReference type="ARBA" id="ARBA00022840"/>
    </source>
</evidence>
<keyword evidence="6" id="KW-0067">ATP-binding</keyword>
<dbReference type="CDD" id="cd06155">
    <property type="entry name" value="eu_AANH_C_1"/>
    <property type="match status" value="1"/>
</dbReference>
<sequence>MGVPLYRACIRGQPNNQGPIYGQRDPTSSTYDAHDETEDLYHLLREVKAHHPDIEGVSVGAILSNYQRVRVENVALRPDIQMQPLAYLWQRNQTSLLHEMNASGLDAIVIKVAGIGLGERDLGKTLRVLTPKLEHLHQLYGAHVCGEGGEYETLSLDSPLFQQRISMYVGSYLLSDDTEVVVHHDAAFASVSYLRIRQTSLIDKEHYGPESVRAQLSAPPLLDPLGNASLRAMERAPVAPLQDRMIDHALAPWHPSLSVAVRGPWLSIANLCASTSSASFEDGARDLFARLDATLRAHGYERTDVTHINVYLASQVHFAAINTVYRTFFGAAPPSRACIALPVGHGAHVMLDVVACRPSAQSERRSLHVQSRSYWAPANIGPYSQAVGDHGRIYMAGQIGMEPCTLDVPSSPSLQLALALQHQRRIALAVREWGTQGHIEGGICWLAMQPDRSWSEAVGRAWHAESEADESLRAYAHPHAQSFDDDAWLATNASTIPLLCVYLGRDALPKRAVAEWQLTASMPGEEADAPQAFRGTLVQGGMAFTYRVLAQGPHSCGIVLLTPSEAPDSLNEQAHRVLAWAARSVHAKLLYPTTQGAEAAQAHVASLLGADAALSCLPVFGWSWAGEDLDSTSVGALVWT</sequence>
<gene>
    <name evidence="11" type="ORF">MEQU1_002589</name>
</gene>